<organism evidence="6 7">
    <name type="scientific">Bacillus atrophaeus (strain 1942)</name>
    <dbReference type="NCBI Taxonomy" id="720555"/>
    <lineage>
        <taxon>Bacteria</taxon>
        <taxon>Bacillati</taxon>
        <taxon>Bacillota</taxon>
        <taxon>Bacilli</taxon>
        <taxon>Bacillales</taxon>
        <taxon>Bacillaceae</taxon>
        <taxon>Bacillus</taxon>
    </lineage>
</organism>
<gene>
    <name evidence="6" type="ordered locus">BATR1942_15630</name>
</gene>
<evidence type="ECO:0000256" key="1">
    <source>
        <dbReference type="ARBA" id="ARBA00022741"/>
    </source>
</evidence>
<evidence type="ECO:0000313" key="6">
    <source>
        <dbReference type="EMBL" id="ADP34045.1"/>
    </source>
</evidence>
<dbReference type="RefSeq" id="WP_003326717.1">
    <property type="nucleotide sequence ID" value="NC_014639.1"/>
</dbReference>
<dbReference type="Gene3D" id="3.40.50.300">
    <property type="entry name" value="P-loop containing nucleotide triphosphate hydrolases"/>
    <property type="match status" value="2"/>
</dbReference>
<dbReference type="PROSITE" id="PS51192">
    <property type="entry name" value="HELICASE_ATP_BIND_1"/>
    <property type="match status" value="1"/>
</dbReference>
<dbReference type="Proteomes" id="UP000006867">
    <property type="component" value="Chromosome"/>
</dbReference>
<dbReference type="InterPro" id="IPR014001">
    <property type="entry name" value="Helicase_ATP-bd"/>
</dbReference>
<keyword evidence="7" id="KW-1185">Reference proteome</keyword>
<dbReference type="SMART" id="SM00490">
    <property type="entry name" value="HELICc"/>
    <property type="match status" value="1"/>
</dbReference>
<proteinExistence type="predicted"/>
<dbReference type="SUPFAM" id="SSF52540">
    <property type="entry name" value="P-loop containing nucleoside triphosphate hydrolases"/>
    <property type="match status" value="1"/>
</dbReference>
<reference evidence="6 7" key="1">
    <citation type="journal article" date="2011" name="Front. Microbiol.">
        <title>Genomic signatures of strain selection and enhancement in Bacillus atrophaeus var. globigii, a historical biowarfare simulant.</title>
        <authorList>
            <person name="Gibbons H.S."/>
            <person name="Broomall S.M."/>
            <person name="McNew L.A."/>
            <person name="Daligault H."/>
            <person name="Chapman C."/>
            <person name="Bruce D."/>
            <person name="Karavis M."/>
            <person name="Krepps M."/>
            <person name="McGregor P.A."/>
            <person name="Hong C."/>
            <person name="Park K.H."/>
            <person name="Akmal A."/>
            <person name="Feldman A."/>
            <person name="Lin J.S."/>
            <person name="Chang W.E."/>
            <person name="Higgs B.W."/>
            <person name="Demirev P."/>
            <person name="Lindquist J."/>
            <person name="Liem A."/>
            <person name="Fochler E."/>
            <person name="Read T.D."/>
            <person name="Tapia R."/>
            <person name="Johnson S."/>
            <person name="Bishop-Lilly K.A."/>
            <person name="Detter C."/>
            <person name="Han C."/>
            <person name="Sozhamannan S."/>
            <person name="Rosenzweig C.N."/>
            <person name="Skowronski E.W."/>
        </authorList>
    </citation>
    <scope>NUCLEOTIDE SEQUENCE [LARGE SCALE GENOMIC DNA]</scope>
    <source>
        <strain evidence="6 7">1942</strain>
    </source>
</reference>
<keyword evidence="3" id="KW-0238">DNA-binding</keyword>
<keyword evidence="1" id="KW-0547">Nucleotide-binding</keyword>
<keyword evidence="6" id="KW-0378">Hydrolase</keyword>
<evidence type="ECO:0000259" key="4">
    <source>
        <dbReference type="PROSITE" id="PS51192"/>
    </source>
</evidence>
<keyword evidence="2" id="KW-0067">ATP-binding</keyword>
<dbReference type="PANTHER" id="PTHR30580">
    <property type="entry name" value="PRIMOSOMAL PROTEIN N"/>
    <property type="match status" value="1"/>
</dbReference>
<dbReference type="InterPro" id="IPR001650">
    <property type="entry name" value="Helicase_C-like"/>
</dbReference>
<feature type="domain" description="Helicase C-terminal" evidence="5">
    <location>
        <begin position="319"/>
        <end position="463"/>
    </location>
</feature>
<dbReference type="Pfam" id="PF00271">
    <property type="entry name" value="Helicase_C"/>
    <property type="match status" value="1"/>
</dbReference>
<dbReference type="GO" id="GO:0004386">
    <property type="term" value="F:helicase activity"/>
    <property type="evidence" value="ECO:0007669"/>
    <property type="project" value="UniProtKB-KW"/>
</dbReference>
<evidence type="ECO:0000313" key="7">
    <source>
        <dbReference type="Proteomes" id="UP000006867"/>
    </source>
</evidence>
<evidence type="ECO:0000256" key="3">
    <source>
        <dbReference type="ARBA" id="ARBA00023125"/>
    </source>
</evidence>
<dbReference type="PROSITE" id="PS51194">
    <property type="entry name" value="HELICASE_CTER"/>
    <property type="match status" value="1"/>
</dbReference>
<dbReference type="InterPro" id="IPR027417">
    <property type="entry name" value="P-loop_NTPase"/>
</dbReference>
<sequence length="465" mass="53244">MQTELEKKPLFSADLQQFLHHRHLLRTEIPFSEELINWHIEHGFISAEKSIIKNKKGYLCNRCGQNDKRYFSSYWSCSDEKNQMYCRSCVMMGRVSENIFLYSWIKEVEASWQPIKLTWEGKLSLGQQKAADILIDAITKREELLIWAVCGAGKTEILFPGIEFALNQGFRVCIATPRTDVVLELTPRLKTAFQTTKVSALYGGSEDKGSLSPLMISTTHQLLRYKEAFDVIIIDEVDAFPYSADQTLQFAVQKARKKNSTLIYLSATPSKELKKKAHIGKLKSVRIPARHHRKPLPEPRFCWCGNWQKKLARSKIPKQVKIWVEQHVKEGRPVFLFVPSVSVLEKVTACFAGMRYRTAGVHAEDKNRKEKVQQFRDGRLDVLITTTILERGVTIPMVQTGVLGAESPIFTESALVQIAGRTGRHKKYAQGDVIYFHFGKTKSMIDARNHINEMNKLARKNELID</sequence>
<dbReference type="PANTHER" id="PTHR30580:SF1">
    <property type="entry name" value="COMF OPERON PROTEIN 1"/>
    <property type="match status" value="1"/>
</dbReference>
<dbReference type="CDD" id="cd17925">
    <property type="entry name" value="DEXDc_ComFA"/>
    <property type="match status" value="1"/>
</dbReference>
<evidence type="ECO:0000256" key="2">
    <source>
        <dbReference type="ARBA" id="ARBA00022840"/>
    </source>
</evidence>
<name>A0ABM5M1F3_BACA1</name>
<dbReference type="InterPro" id="IPR006935">
    <property type="entry name" value="Helicase/UvrB_N"/>
</dbReference>
<keyword evidence="6" id="KW-0347">Helicase</keyword>
<dbReference type="SMART" id="SM00487">
    <property type="entry name" value="DEXDc"/>
    <property type="match status" value="1"/>
</dbReference>
<protein>
    <submittedName>
        <fullName evidence="6">Helicase competence protein</fullName>
    </submittedName>
</protein>
<accession>A0ABM5M1F3</accession>
<evidence type="ECO:0000259" key="5">
    <source>
        <dbReference type="PROSITE" id="PS51194"/>
    </source>
</evidence>
<dbReference type="EMBL" id="CP002207">
    <property type="protein sequence ID" value="ADP34045.1"/>
    <property type="molecule type" value="Genomic_DNA"/>
</dbReference>
<dbReference type="Pfam" id="PF04851">
    <property type="entry name" value="ResIII"/>
    <property type="match status" value="1"/>
</dbReference>
<feature type="domain" description="Helicase ATP-binding" evidence="4">
    <location>
        <begin position="135"/>
        <end position="287"/>
    </location>
</feature>